<evidence type="ECO:0000313" key="10">
    <source>
        <dbReference type="EMBL" id="SFN01790.1"/>
    </source>
</evidence>
<feature type="transmembrane region" description="Helical" evidence="8">
    <location>
        <begin position="428"/>
        <end position="448"/>
    </location>
</feature>
<keyword evidence="6 8" id="KW-1133">Transmembrane helix</keyword>
<feature type="transmembrane region" description="Helical" evidence="8">
    <location>
        <begin position="15"/>
        <end position="36"/>
    </location>
</feature>
<dbReference type="GO" id="GO:0009103">
    <property type="term" value="P:lipopolysaccharide biosynthetic process"/>
    <property type="evidence" value="ECO:0007669"/>
    <property type="project" value="UniProtKB-ARBA"/>
</dbReference>
<evidence type="ECO:0000256" key="8">
    <source>
        <dbReference type="SAM" id="Phobius"/>
    </source>
</evidence>
<dbReference type="GO" id="GO:0005886">
    <property type="term" value="C:plasma membrane"/>
    <property type="evidence" value="ECO:0007669"/>
    <property type="project" value="UniProtKB-SubCell"/>
</dbReference>
<dbReference type="AlphaFoldDB" id="A0A1I4VKX4"/>
<feature type="transmembrane region" description="Helical" evidence="8">
    <location>
        <begin position="143"/>
        <end position="161"/>
    </location>
</feature>
<evidence type="ECO:0000256" key="1">
    <source>
        <dbReference type="ARBA" id="ARBA00004651"/>
    </source>
</evidence>
<name>A0A1I4VKX4_9GAMM</name>
<keyword evidence="4 10" id="KW-0808">Transferase</keyword>
<keyword evidence="5 8" id="KW-0812">Transmembrane</keyword>
<dbReference type="RefSeq" id="WP_092404465.1">
    <property type="nucleotide sequence ID" value="NZ_FOVF01000002.1"/>
</dbReference>
<feature type="transmembrane region" description="Helical" evidence="8">
    <location>
        <begin position="396"/>
        <end position="416"/>
    </location>
</feature>
<keyword evidence="7 8" id="KW-0472">Membrane</keyword>
<feature type="domain" description="Glycosyltransferase RgtA/B/C/D-like" evidence="9">
    <location>
        <begin position="70"/>
        <end position="225"/>
    </location>
</feature>
<organism evidence="10 11">
    <name type="scientific">Dokdonella immobilis</name>
    <dbReference type="NCBI Taxonomy" id="578942"/>
    <lineage>
        <taxon>Bacteria</taxon>
        <taxon>Pseudomonadati</taxon>
        <taxon>Pseudomonadota</taxon>
        <taxon>Gammaproteobacteria</taxon>
        <taxon>Lysobacterales</taxon>
        <taxon>Rhodanobacteraceae</taxon>
        <taxon>Dokdonella</taxon>
    </lineage>
</organism>
<evidence type="ECO:0000256" key="3">
    <source>
        <dbReference type="ARBA" id="ARBA00022676"/>
    </source>
</evidence>
<evidence type="ECO:0000256" key="2">
    <source>
        <dbReference type="ARBA" id="ARBA00022475"/>
    </source>
</evidence>
<feature type="transmembrane region" description="Helical" evidence="8">
    <location>
        <begin position="345"/>
        <end position="365"/>
    </location>
</feature>
<feature type="transmembrane region" description="Helical" evidence="8">
    <location>
        <begin position="372"/>
        <end position="390"/>
    </location>
</feature>
<reference evidence="10 11" key="1">
    <citation type="submission" date="2016-10" db="EMBL/GenBank/DDBJ databases">
        <authorList>
            <person name="de Groot N.N."/>
        </authorList>
    </citation>
    <scope>NUCLEOTIDE SEQUENCE [LARGE SCALE GENOMIC DNA]</scope>
    <source>
        <strain evidence="10 11">CGMCC 1.7659</strain>
    </source>
</reference>
<dbReference type="InterPro" id="IPR038731">
    <property type="entry name" value="RgtA/B/C-like"/>
</dbReference>
<dbReference type="PANTHER" id="PTHR33908">
    <property type="entry name" value="MANNOSYLTRANSFERASE YKCB-RELATED"/>
    <property type="match status" value="1"/>
</dbReference>
<evidence type="ECO:0000256" key="6">
    <source>
        <dbReference type="ARBA" id="ARBA00022989"/>
    </source>
</evidence>
<gene>
    <name evidence="10" type="ORF">SAMN05216289_102191</name>
</gene>
<comment type="subcellular location">
    <subcellularLocation>
        <location evidence="1">Cell membrane</location>
        <topology evidence="1">Multi-pass membrane protein</topology>
    </subcellularLocation>
</comment>
<feature type="transmembrane region" description="Helical" evidence="8">
    <location>
        <begin position="89"/>
        <end position="110"/>
    </location>
</feature>
<dbReference type="InterPro" id="IPR050297">
    <property type="entry name" value="LipidA_mod_glycosyltrf_83"/>
</dbReference>
<evidence type="ECO:0000259" key="9">
    <source>
        <dbReference type="Pfam" id="PF13231"/>
    </source>
</evidence>
<feature type="transmembrane region" description="Helical" evidence="8">
    <location>
        <begin position="205"/>
        <end position="226"/>
    </location>
</feature>
<dbReference type="OrthoDB" id="5950216at2"/>
<evidence type="ECO:0000313" key="11">
    <source>
        <dbReference type="Proteomes" id="UP000198575"/>
    </source>
</evidence>
<dbReference type="Proteomes" id="UP000198575">
    <property type="component" value="Unassembled WGS sequence"/>
</dbReference>
<evidence type="ECO:0000256" key="4">
    <source>
        <dbReference type="ARBA" id="ARBA00022679"/>
    </source>
</evidence>
<sequence>MNPLQRTGPEPVRRAWLVAAFLAWALLNIGLLWIYYSPATKVLVGDEFDYNQRALALLAGKPMPELFIWPPGQAWFIAFVYRLFGAHVLAVQGVQIAVLALCALLLVRLWKTLDEGRAAFAAGALFLLNPSTLAHAQWLWPEVTHLACLLGALALLLTAHGRPHLRAFVAGVLIGLALLFKSLLGGFWPVFLLFFLRRSERGPSFAWMAALAFVAGMLLSISPALWKGVVETGRPLIADSSVYNLEVGIRDISRSDYIDEAGLPALTAFLESASTPQQRNAMALDRIRSVVAERGLASIVAEQLGTQYFRLFNAKTLLVSQLPGPACAGHLGAYAANSLAAPLTVLAYLTHSATLVLGAFGIVLWRRWRRPLAAFLGLFLLYQLLLYAGLHVMQRYLFQMLPVLCGFAGSFLVAAVDRERRSEVLAQSRWRIALGAALAMVLLGLAWLGPILDGNCA</sequence>
<dbReference type="STRING" id="578942.SAMN05216289_102191"/>
<protein>
    <submittedName>
        <fullName evidence="10">Dolichyl-phosphate-mannose-protein mannosyltransferase</fullName>
    </submittedName>
</protein>
<evidence type="ECO:0000256" key="5">
    <source>
        <dbReference type="ARBA" id="ARBA00022692"/>
    </source>
</evidence>
<evidence type="ECO:0000256" key="7">
    <source>
        <dbReference type="ARBA" id="ARBA00023136"/>
    </source>
</evidence>
<keyword evidence="3 10" id="KW-0328">Glycosyltransferase</keyword>
<dbReference type="GO" id="GO:0016763">
    <property type="term" value="F:pentosyltransferase activity"/>
    <property type="evidence" value="ECO:0007669"/>
    <property type="project" value="TreeGrafter"/>
</dbReference>
<dbReference type="Pfam" id="PF13231">
    <property type="entry name" value="PMT_2"/>
    <property type="match status" value="1"/>
</dbReference>
<keyword evidence="11" id="KW-1185">Reference proteome</keyword>
<keyword evidence="2" id="KW-1003">Cell membrane</keyword>
<dbReference type="PANTHER" id="PTHR33908:SF11">
    <property type="entry name" value="MEMBRANE PROTEIN"/>
    <property type="match status" value="1"/>
</dbReference>
<proteinExistence type="predicted"/>
<accession>A0A1I4VKX4</accession>
<dbReference type="EMBL" id="FOVF01000002">
    <property type="protein sequence ID" value="SFN01790.1"/>
    <property type="molecule type" value="Genomic_DNA"/>
</dbReference>
<feature type="transmembrane region" description="Helical" evidence="8">
    <location>
        <begin position="167"/>
        <end position="196"/>
    </location>
</feature>